<dbReference type="RefSeq" id="WP_246285923.1">
    <property type="nucleotide sequence ID" value="NZ_CAIJCS010000026.1"/>
</dbReference>
<evidence type="ECO:0000259" key="2">
    <source>
        <dbReference type="Pfam" id="PF10728"/>
    </source>
</evidence>
<dbReference type="Proteomes" id="UP000586454">
    <property type="component" value="Unassembled WGS sequence"/>
</dbReference>
<evidence type="ECO:0000313" key="3">
    <source>
        <dbReference type="EMBL" id="CAC9935568.1"/>
    </source>
</evidence>
<feature type="domain" description="DUF2520" evidence="2">
    <location>
        <begin position="135"/>
        <end position="259"/>
    </location>
</feature>
<dbReference type="InterPro" id="IPR018931">
    <property type="entry name" value="DUF2520"/>
</dbReference>
<evidence type="ECO:0000259" key="1">
    <source>
        <dbReference type="Pfam" id="PF03807"/>
    </source>
</evidence>
<evidence type="ECO:0008006" key="5">
    <source>
        <dbReference type="Google" id="ProtNLM"/>
    </source>
</evidence>
<comment type="caution">
    <text evidence="3">The sequence shown here is derived from an EMBL/GenBank/DDBJ whole genome shotgun (WGS) entry which is preliminary data.</text>
</comment>
<organism evidence="3 4">
    <name type="scientific">Aedoeadaptatus nemausensis</name>
    <dbReference type="NCBI Taxonomy" id="2582829"/>
    <lineage>
        <taxon>Bacteria</taxon>
        <taxon>Bacillati</taxon>
        <taxon>Bacillota</taxon>
        <taxon>Tissierellia</taxon>
        <taxon>Tissierellales</taxon>
        <taxon>Peptoniphilaceae</taxon>
        <taxon>Aedoeadaptatus</taxon>
    </lineage>
</organism>
<dbReference type="InterPro" id="IPR037108">
    <property type="entry name" value="TM1727-like_C_sf"/>
</dbReference>
<dbReference type="Pfam" id="PF03807">
    <property type="entry name" value="F420_oxidored"/>
    <property type="match status" value="1"/>
</dbReference>
<dbReference type="InterPro" id="IPR028939">
    <property type="entry name" value="P5C_Rdtase_cat_N"/>
</dbReference>
<dbReference type="InterPro" id="IPR008927">
    <property type="entry name" value="6-PGluconate_DH-like_C_sf"/>
</dbReference>
<name>A0A6V6Y701_9FIRM</name>
<keyword evidence="4" id="KW-1185">Reference proteome</keyword>
<proteinExistence type="predicted"/>
<dbReference type="SUPFAM" id="SSF48179">
    <property type="entry name" value="6-phosphogluconate dehydrogenase C-terminal domain-like"/>
    <property type="match status" value="1"/>
</dbReference>
<accession>A0A6V6Y701</accession>
<dbReference type="Gene3D" id="3.40.50.720">
    <property type="entry name" value="NAD(P)-binding Rossmann-like Domain"/>
    <property type="match status" value="1"/>
</dbReference>
<dbReference type="AlphaFoldDB" id="A0A6V6Y701"/>
<dbReference type="PANTHER" id="PTHR40459">
    <property type="entry name" value="CONSERVED HYPOTHETICAL ALANINE AND LEUCINE RICH PROTEIN"/>
    <property type="match status" value="1"/>
</dbReference>
<dbReference type="Gene3D" id="1.10.1040.20">
    <property type="entry name" value="ProC-like, C-terminal domain"/>
    <property type="match status" value="1"/>
</dbReference>
<feature type="domain" description="Pyrroline-5-carboxylate reductase catalytic N-terminal" evidence="1">
    <location>
        <begin position="4"/>
        <end position="90"/>
    </location>
</feature>
<reference evidence="3 4" key="1">
    <citation type="submission" date="2020-06" db="EMBL/GenBank/DDBJ databases">
        <authorList>
            <person name="Criscuolo A."/>
        </authorList>
    </citation>
    <scope>NUCLEOTIDE SEQUENCE [LARGE SCALE GENOMIC DNA]</scope>
    <source>
        <strain evidence="3">1804121828</strain>
    </source>
</reference>
<dbReference type="EMBL" id="CAIJCS010000026">
    <property type="protein sequence ID" value="CAC9935568.1"/>
    <property type="molecule type" value="Genomic_DNA"/>
</dbReference>
<protein>
    <recommendedName>
        <fullName evidence="5">DUF2520 domain-containing protein</fullName>
    </recommendedName>
</protein>
<dbReference type="SUPFAM" id="SSF51735">
    <property type="entry name" value="NAD(P)-binding Rossmann-fold domains"/>
    <property type="match status" value="1"/>
</dbReference>
<sequence length="284" mass="31174">MKSVGIIGAGKVGVSFGIGLFSEGPLRIGGFYSKTETSAAYGAERTGSKVYKTPEELVEDNDVVLIAAPDDAIEKIWRQLLQLNIHDKIVCHTAGSLSSSLFFDRTTKDVYAASLHPMLAISSREEGYKSLDGAFFTLEGDPEAVEILSDVLEYHKLRYKIISGDKARYHLATSLISNSVIALGKVAVDLMTEIGFEEKEAREALAPLAEKNLASFLEKGAEKALTGPVERGDASTIERHLDSLKDDEKRRELYVAAAKILVDIARDKHPDRPYDDMIRLLEGE</sequence>
<gene>
    <name evidence="3" type="ORF">PEPNEM18_01565</name>
</gene>
<evidence type="ECO:0000313" key="4">
    <source>
        <dbReference type="Proteomes" id="UP000586454"/>
    </source>
</evidence>
<dbReference type="PANTHER" id="PTHR40459:SF1">
    <property type="entry name" value="CONSERVED HYPOTHETICAL ALANINE AND LEUCINE RICH PROTEIN"/>
    <property type="match status" value="1"/>
</dbReference>
<dbReference type="Pfam" id="PF10728">
    <property type="entry name" value="DUF2520"/>
    <property type="match status" value="1"/>
</dbReference>
<dbReference type="InterPro" id="IPR036291">
    <property type="entry name" value="NAD(P)-bd_dom_sf"/>
</dbReference>